<dbReference type="OMA" id="AKWASAC"/>
<sequence>MGSLSSPPKIPVVDFSQENLKPGTSSWVSTCKEVMQALEEYGCFEAVYDKVPLEFHKAFFEKLEELYDLPLETKRRNVSNIPYHGYVGNQPFIPAVYQGMGINNAATLEGTQAFTNSIWPEGNEDFCKTALEYSKLIAELEQTVMKMVFESYGAKQTHESHQESITYLFRLMKYRLPEKNEDDLGVGIHTDKCFVAALHQNEVSGLEVKTKDGQWILYEPSSPSSFIVNAGDALMAWSNDRIHAPLHRVVMRGSKEKARYSVGIFSFHKGVVQVPEELIDEQHPLRYKPFNNFDMLRYYNTEEGRAQENTVKAYCGI</sequence>
<dbReference type="InterPro" id="IPR005123">
    <property type="entry name" value="Oxoglu/Fe-dep_dioxygenase_dom"/>
</dbReference>
<dbReference type="Pfam" id="PF03171">
    <property type="entry name" value="2OG-FeII_Oxy"/>
    <property type="match status" value="1"/>
</dbReference>
<name>A0A2C9UYA7_MANES</name>
<dbReference type="PANTHER" id="PTHR47990">
    <property type="entry name" value="2-OXOGLUTARATE (2OG) AND FE(II)-DEPENDENT OXYGENASE SUPERFAMILY PROTEIN-RELATED"/>
    <property type="match status" value="1"/>
</dbReference>
<gene>
    <name evidence="9" type="ORF">MANES_11G050300v8</name>
</gene>
<evidence type="ECO:0000313" key="9">
    <source>
        <dbReference type="EMBL" id="OAY36810.1"/>
    </source>
</evidence>
<reference evidence="10" key="1">
    <citation type="journal article" date="2016" name="Nat. Biotechnol.">
        <title>Sequencing wild and cultivated cassava and related species reveals extensive interspecific hybridization and genetic diversity.</title>
        <authorList>
            <person name="Bredeson J.V."/>
            <person name="Lyons J.B."/>
            <person name="Prochnik S.E."/>
            <person name="Wu G.A."/>
            <person name="Ha C.M."/>
            <person name="Edsinger-Gonzales E."/>
            <person name="Grimwood J."/>
            <person name="Schmutz J."/>
            <person name="Rabbi I.Y."/>
            <person name="Egesi C."/>
            <person name="Nauluvula P."/>
            <person name="Lebot V."/>
            <person name="Ndunguru J."/>
            <person name="Mkamilo G."/>
            <person name="Bart R.S."/>
            <person name="Setter T.L."/>
            <person name="Gleadow R.M."/>
            <person name="Kulakow P."/>
            <person name="Ferguson M.E."/>
            <person name="Rounsley S."/>
            <person name="Rokhsar D.S."/>
        </authorList>
    </citation>
    <scope>NUCLEOTIDE SEQUENCE [LARGE SCALE GENOMIC DNA]</scope>
    <source>
        <strain evidence="10">cv. AM560-2</strain>
    </source>
</reference>
<evidence type="ECO:0000256" key="3">
    <source>
        <dbReference type="ARBA" id="ARBA00022964"/>
    </source>
</evidence>
<keyword evidence="2 7" id="KW-0479">Metal-binding</keyword>
<dbReference type="InterPro" id="IPR050231">
    <property type="entry name" value="Iron_ascorbate_oxido_reductase"/>
</dbReference>
<keyword evidence="5 7" id="KW-0408">Iron</keyword>
<evidence type="ECO:0000256" key="6">
    <source>
        <dbReference type="ARBA" id="ARBA00057022"/>
    </source>
</evidence>
<dbReference type="EMBL" id="CM004397">
    <property type="protein sequence ID" value="OAY36810.1"/>
    <property type="molecule type" value="Genomic_DNA"/>
</dbReference>
<dbReference type="GO" id="GO:0046872">
    <property type="term" value="F:metal ion binding"/>
    <property type="evidence" value="ECO:0007669"/>
    <property type="project" value="UniProtKB-KW"/>
</dbReference>
<dbReference type="Gene3D" id="2.60.120.330">
    <property type="entry name" value="B-lactam Antibiotic, Isopenicillin N Synthase, Chain"/>
    <property type="match status" value="1"/>
</dbReference>
<protein>
    <recommendedName>
        <fullName evidence="8">Fe2OG dioxygenase domain-containing protein</fullName>
    </recommendedName>
</protein>
<dbReference type="Pfam" id="PF14226">
    <property type="entry name" value="DIOX_N"/>
    <property type="match status" value="1"/>
</dbReference>
<organism evidence="9 10">
    <name type="scientific">Manihot esculenta</name>
    <name type="common">Cassava</name>
    <name type="synonym">Jatropha manihot</name>
    <dbReference type="NCBI Taxonomy" id="3983"/>
    <lineage>
        <taxon>Eukaryota</taxon>
        <taxon>Viridiplantae</taxon>
        <taxon>Streptophyta</taxon>
        <taxon>Embryophyta</taxon>
        <taxon>Tracheophyta</taxon>
        <taxon>Spermatophyta</taxon>
        <taxon>Magnoliopsida</taxon>
        <taxon>eudicotyledons</taxon>
        <taxon>Gunneridae</taxon>
        <taxon>Pentapetalae</taxon>
        <taxon>rosids</taxon>
        <taxon>fabids</taxon>
        <taxon>Malpighiales</taxon>
        <taxon>Euphorbiaceae</taxon>
        <taxon>Crotonoideae</taxon>
        <taxon>Manihoteae</taxon>
        <taxon>Manihot</taxon>
    </lineage>
</organism>
<dbReference type="OrthoDB" id="288590at2759"/>
<dbReference type="FunFam" id="2.60.120.330:FF:000022">
    <property type="entry name" value="Probable 2-oxoglutarate-dependent dioxygenase AOP1.2"/>
    <property type="match status" value="1"/>
</dbReference>
<dbReference type="InterPro" id="IPR027443">
    <property type="entry name" value="IPNS-like_sf"/>
</dbReference>
<keyword evidence="3" id="KW-0223">Dioxygenase</keyword>
<dbReference type="InterPro" id="IPR026992">
    <property type="entry name" value="DIOX_N"/>
</dbReference>
<dbReference type="InterPro" id="IPR044861">
    <property type="entry name" value="IPNS-like_FE2OG_OXY"/>
</dbReference>
<feature type="domain" description="Fe2OG dioxygenase" evidence="8">
    <location>
        <begin position="164"/>
        <end position="269"/>
    </location>
</feature>
<comment type="function">
    <text evidence="6">Probable 2-oxoglutarate-dependent dioxygenase that may be involved in glucosinolates biosynthesis. May play a role in the production of aliphatic glucosinolates.</text>
</comment>
<dbReference type="GO" id="GO:0016706">
    <property type="term" value="F:2-oxoglutarate-dependent dioxygenase activity"/>
    <property type="evidence" value="ECO:0000318"/>
    <property type="project" value="GO_Central"/>
</dbReference>
<dbReference type="SUPFAM" id="SSF51197">
    <property type="entry name" value="Clavaminate synthase-like"/>
    <property type="match status" value="1"/>
</dbReference>
<dbReference type="AlphaFoldDB" id="A0A2C9UYA7"/>
<keyword evidence="4 7" id="KW-0560">Oxidoreductase</keyword>
<evidence type="ECO:0000256" key="1">
    <source>
        <dbReference type="ARBA" id="ARBA00008056"/>
    </source>
</evidence>
<evidence type="ECO:0000259" key="8">
    <source>
        <dbReference type="PROSITE" id="PS51471"/>
    </source>
</evidence>
<dbReference type="Proteomes" id="UP000091857">
    <property type="component" value="Chromosome 11"/>
</dbReference>
<comment type="similarity">
    <text evidence="1 7">Belongs to the iron/ascorbate-dependent oxidoreductase family.</text>
</comment>
<dbReference type="STRING" id="3983.A0A2C9UYA7"/>
<evidence type="ECO:0000313" key="10">
    <source>
        <dbReference type="Proteomes" id="UP000091857"/>
    </source>
</evidence>
<evidence type="ECO:0000256" key="2">
    <source>
        <dbReference type="ARBA" id="ARBA00022723"/>
    </source>
</evidence>
<evidence type="ECO:0000256" key="5">
    <source>
        <dbReference type="ARBA" id="ARBA00023004"/>
    </source>
</evidence>
<comment type="caution">
    <text evidence="9">The sequence shown here is derived from an EMBL/GenBank/DDBJ whole genome shotgun (WGS) entry which is preliminary data.</text>
</comment>
<evidence type="ECO:0000256" key="7">
    <source>
        <dbReference type="RuleBase" id="RU003682"/>
    </source>
</evidence>
<proteinExistence type="inferred from homology"/>
<keyword evidence="10" id="KW-1185">Reference proteome</keyword>
<evidence type="ECO:0000256" key="4">
    <source>
        <dbReference type="ARBA" id="ARBA00023002"/>
    </source>
</evidence>
<dbReference type="Gramene" id="Manes.11G050300.1.v8.1">
    <property type="protein sequence ID" value="Manes.11G050300.1.v8.1.CDS"/>
    <property type="gene ID" value="Manes.11G050300.v8.1"/>
</dbReference>
<accession>A0A2C9UYA7</accession>
<dbReference type="PROSITE" id="PS51471">
    <property type="entry name" value="FE2OG_OXY"/>
    <property type="match status" value="1"/>
</dbReference>